<organism evidence="5 6">
    <name type="scientific">Collinsella stercoris DSM 13279</name>
    <dbReference type="NCBI Taxonomy" id="445975"/>
    <lineage>
        <taxon>Bacteria</taxon>
        <taxon>Bacillati</taxon>
        <taxon>Actinomycetota</taxon>
        <taxon>Coriobacteriia</taxon>
        <taxon>Coriobacteriales</taxon>
        <taxon>Coriobacteriaceae</taxon>
        <taxon>Collinsella</taxon>
    </lineage>
</organism>
<proteinExistence type="inferred from homology"/>
<dbReference type="Pfam" id="PF01408">
    <property type="entry name" value="GFO_IDH_MocA"/>
    <property type="match status" value="1"/>
</dbReference>
<evidence type="ECO:0000313" key="6">
    <source>
        <dbReference type="Proteomes" id="UP000003560"/>
    </source>
</evidence>
<keyword evidence="6" id="KW-1185">Reference proteome</keyword>
<dbReference type="EMBL" id="ABXJ01000073">
    <property type="protein sequence ID" value="EEA90405.1"/>
    <property type="molecule type" value="Genomic_DNA"/>
</dbReference>
<dbReference type="InterPro" id="IPR055170">
    <property type="entry name" value="GFO_IDH_MocA-like_dom"/>
</dbReference>
<comment type="caution">
    <text evidence="5">The sequence shown here is derived from an EMBL/GenBank/DDBJ whole genome shotgun (WGS) entry which is preliminary data.</text>
</comment>
<accession>B6GBE3</accession>
<dbReference type="InterPro" id="IPR050984">
    <property type="entry name" value="Gfo/Idh/MocA_domain"/>
</dbReference>
<keyword evidence="2" id="KW-0560">Oxidoreductase</keyword>
<dbReference type="HOGENOM" id="CLU_023194_7_2_11"/>
<reference evidence="5 6" key="2">
    <citation type="submission" date="2008-10" db="EMBL/GenBank/DDBJ databases">
        <authorList>
            <person name="Fulton L."/>
            <person name="Clifton S."/>
            <person name="Fulton B."/>
            <person name="Xu J."/>
            <person name="Minx P."/>
            <person name="Pepin K.H."/>
            <person name="Johnson M."/>
            <person name="Thiruvilangam P."/>
            <person name="Bhonagiri V."/>
            <person name="Nash W.E."/>
            <person name="Mardis E.R."/>
            <person name="Wilson R.K."/>
        </authorList>
    </citation>
    <scope>NUCLEOTIDE SEQUENCE [LARGE SCALE GENOMIC DNA]</scope>
    <source>
        <strain evidence="5 6">DSM 13279</strain>
    </source>
</reference>
<dbReference type="InterPro" id="IPR000683">
    <property type="entry name" value="Gfo/Idh/MocA-like_OxRdtase_N"/>
</dbReference>
<evidence type="ECO:0000256" key="2">
    <source>
        <dbReference type="ARBA" id="ARBA00023002"/>
    </source>
</evidence>
<dbReference type="GO" id="GO:0000166">
    <property type="term" value="F:nucleotide binding"/>
    <property type="evidence" value="ECO:0007669"/>
    <property type="project" value="InterPro"/>
</dbReference>
<comment type="similarity">
    <text evidence="1">Belongs to the Gfo/Idh/MocA family.</text>
</comment>
<gene>
    <name evidence="5" type="ORF">COLSTE_01402</name>
</gene>
<evidence type="ECO:0000259" key="4">
    <source>
        <dbReference type="Pfam" id="PF22725"/>
    </source>
</evidence>
<dbReference type="PANTHER" id="PTHR22604">
    <property type="entry name" value="OXIDOREDUCTASES"/>
    <property type="match status" value="1"/>
</dbReference>
<dbReference type="GO" id="GO:0016491">
    <property type="term" value="F:oxidoreductase activity"/>
    <property type="evidence" value="ECO:0007669"/>
    <property type="project" value="UniProtKB-KW"/>
</dbReference>
<dbReference type="RefSeq" id="WP_006721046.1">
    <property type="nucleotide sequence ID" value="NZ_CP085935.1"/>
</dbReference>
<sequence length="353" mass="37696">MSEIRWGVMGAGTIAYRFADALEHVDGARLVAVSGRNAARVAAFAERHPVAPGRCYVSGGDGGAAAHERLVSDADVDAVYLALPHGLHAEWACKLLHAGKAVLCEKPAALSEDEALRIATAARDSGSLFVEAMKPRFTPVREHVKRLLDGGELGRIVSIDVAHRLAYGDQRGRYLLDPVQGGTLYDLGCYGVAWVEDLLAGEIEDVHARVRWVAGNDGSAVDIADEVHASVGGVPVHLDFAGDSEEYRVQCAVRCERGDIVIPMFHRPSSLVLRRDGVEEVLDLPLEVDDFYGEVAHVCELIRAGASESPVMPLDATVRCARIIDAIRGGWPDPVLCGEHAGADGDGEVPTCG</sequence>
<dbReference type="PANTHER" id="PTHR22604:SF105">
    <property type="entry name" value="TRANS-1,2-DIHYDROBENZENE-1,2-DIOL DEHYDROGENASE"/>
    <property type="match status" value="1"/>
</dbReference>
<dbReference type="InterPro" id="IPR036291">
    <property type="entry name" value="NAD(P)-bd_dom_sf"/>
</dbReference>
<dbReference type="SUPFAM" id="SSF55347">
    <property type="entry name" value="Glyceraldehyde-3-phosphate dehydrogenase-like, C-terminal domain"/>
    <property type="match status" value="1"/>
</dbReference>
<dbReference type="Pfam" id="PF22725">
    <property type="entry name" value="GFO_IDH_MocA_C3"/>
    <property type="match status" value="1"/>
</dbReference>
<dbReference type="GeneID" id="98003147"/>
<evidence type="ECO:0000256" key="1">
    <source>
        <dbReference type="ARBA" id="ARBA00010928"/>
    </source>
</evidence>
<dbReference type="OrthoDB" id="9815825at2"/>
<feature type="domain" description="Gfo/Idh/MocA-like oxidoreductase N-terminal" evidence="3">
    <location>
        <begin position="4"/>
        <end position="128"/>
    </location>
</feature>
<dbReference type="Proteomes" id="UP000003560">
    <property type="component" value="Unassembled WGS sequence"/>
</dbReference>
<dbReference type="Gene3D" id="3.40.50.720">
    <property type="entry name" value="NAD(P)-binding Rossmann-like Domain"/>
    <property type="match status" value="1"/>
</dbReference>
<name>B6GBE3_9ACTN</name>
<dbReference type="eggNOG" id="COG0673">
    <property type="taxonomic scope" value="Bacteria"/>
</dbReference>
<reference evidence="5 6" key="1">
    <citation type="submission" date="2008-10" db="EMBL/GenBank/DDBJ databases">
        <title>Draft genome sequence of Collinsella stercoris (DSM 13279).</title>
        <authorList>
            <person name="Sudarsanam P."/>
            <person name="Ley R."/>
            <person name="Guruge J."/>
            <person name="Turnbaugh P.J."/>
            <person name="Mahowald M."/>
            <person name="Liep D."/>
            <person name="Gordon J."/>
        </authorList>
    </citation>
    <scope>NUCLEOTIDE SEQUENCE [LARGE SCALE GENOMIC DNA]</scope>
    <source>
        <strain evidence="5 6">DSM 13279</strain>
    </source>
</reference>
<dbReference type="STRING" id="445975.COLSTE_01402"/>
<feature type="domain" description="GFO/IDH/MocA-like oxidoreductase" evidence="4">
    <location>
        <begin position="143"/>
        <end position="260"/>
    </location>
</feature>
<protein>
    <submittedName>
        <fullName evidence="5">Oxidoreductase, NAD-binding domain protein</fullName>
    </submittedName>
</protein>
<dbReference type="SUPFAM" id="SSF51735">
    <property type="entry name" value="NAD(P)-binding Rossmann-fold domains"/>
    <property type="match status" value="1"/>
</dbReference>
<dbReference type="Gene3D" id="3.30.360.10">
    <property type="entry name" value="Dihydrodipicolinate Reductase, domain 2"/>
    <property type="match status" value="1"/>
</dbReference>
<evidence type="ECO:0000259" key="3">
    <source>
        <dbReference type="Pfam" id="PF01408"/>
    </source>
</evidence>
<dbReference type="AlphaFoldDB" id="B6GBE3"/>
<evidence type="ECO:0000313" key="5">
    <source>
        <dbReference type="EMBL" id="EEA90405.1"/>
    </source>
</evidence>